<dbReference type="PANTHER" id="PTHR35457">
    <property type="entry name" value="HEME A SYNTHASE"/>
    <property type="match status" value="1"/>
</dbReference>
<feature type="transmembrane region" description="Helical" evidence="13">
    <location>
        <begin position="317"/>
        <end position="337"/>
    </location>
</feature>
<proteinExistence type="predicted"/>
<keyword evidence="9 13" id="KW-0472">Membrane</keyword>
<evidence type="ECO:0000256" key="5">
    <source>
        <dbReference type="ARBA" id="ARBA00022989"/>
    </source>
</evidence>
<evidence type="ECO:0000256" key="2">
    <source>
        <dbReference type="ARBA" id="ARBA00022475"/>
    </source>
</evidence>
<keyword evidence="8" id="KW-0350">Heme biosynthesis</keyword>
<accession>A0A2W5SNI8</accession>
<evidence type="ECO:0000256" key="6">
    <source>
        <dbReference type="ARBA" id="ARBA00023002"/>
    </source>
</evidence>
<dbReference type="InterPro" id="IPR050450">
    <property type="entry name" value="COX15/CtaA_HemeA_synthase"/>
</dbReference>
<feature type="transmembrane region" description="Helical" evidence="13">
    <location>
        <begin position="293"/>
        <end position="311"/>
    </location>
</feature>
<dbReference type="GO" id="GO:0046872">
    <property type="term" value="F:metal ion binding"/>
    <property type="evidence" value="ECO:0007669"/>
    <property type="project" value="UniProtKB-KW"/>
</dbReference>
<dbReference type="EMBL" id="QFRA01000043">
    <property type="protein sequence ID" value="PZR03367.1"/>
    <property type="molecule type" value="Genomic_DNA"/>
</dbReference>
<dbReference type="Proteomes" id="UP000249432">
    <property type="component" value="Unassembled WGS sequence"/>
</dbReference>
<keyword evidence="3 13" id="KW-0812">Transmembrane</keyword>
<keyword evidence="6" id="KW-0560">Oxidoreductase</keyword>
<feature type="transmembrane region" description="Helical" evidence="13">
    <location>
        <begin position="168"/>
        <end position="192"/>
    </location>
</feature>
<dbReference type="RefSeq" id="WP_303974223.1">
    <property type="nucleotide sequence ID" value="NZ_CAKZHK010000009.1"/>
</dbReference>
<organism evidence="14 15">
    <name type="scientific">Corynebacterium kroppenstedtii</name>
    <dbReference type="NCBI Taxonomy" id="161879"/>
    <lineage>
        <taxon>Bacteria</taxon>
        <taxon>Bacillati</taxon>
        <taxon>Actinomycetota</taxon>
        <taxon>Actinomycetes</taxon>
        <taxon>Mycobacteriales</taxon>
        <taxon>Corynebacteriaceae</taxon>
        <taxon>Corynebacterium</taxon>
    </lineage>
</organism>
<dbReference type="Pfam" id="PF02628">
    <property type="entry name" value="COX15-CtaA"/>
    <property type="match status" value="1"/>
</dbReference>
<evidence type="ECO:0000256" key="7">
    <source>
        <dbReference type="ARBA" id="ARBA00023004"/>
    </source>
</evidence>
<feature type="region of interest" description="Disordered" evidence="12">
    <location>
        <begin position="1"/>
        <end position="32"/>
    </location>
</feature>
<dbReference type="GO" id="GO:0016020">
    <property type="term" value="C:membrane"/>
    <property type="evidence" value="ECO:0007669"/>
    <property type="project" value="UniProtKB-SubCell"/>
</dbReference>
<sequence length="347" mass="37686">MSAIQTNDARRDEPTQLGPGSREDATTPPSTTGGFVRGCYSFARRTRFPVCTVARQRLFALALLIAQIGITFTGSIVRVTASGLGCPTWPECQPGSLVPESGSIPWVHQLIEFGNRTLTFVLTIFVILAFLAVSRAKRRSEIIVLAFIQGTGVIAQAVIGGISVHLDLAWWMVALHFLPSMVLVWLAALLWVRIDEPDDGKAQVMYPQPLRWLALMSSIAMGITLITGTMVTGAGPHAGDSEVPADSRLQIPLDLMAHLHAHAMYLYLGLVAGLLFGLLTVRADRAIMKTTQWLVVLIVLQAGVGIVQYWLDVPRWTVPLHVIGSGVICAVTAVLWAQGKRRAAPRI</sequence>
<feature type="transmembrane region" description="Helical" evidence="13">
    <location>
        <begin position="113"/>
        <end position="133"/>
    </location>
</feature>
<evidence type="ECO:0000256" key="10">
    <source>
        <dbReference type="ARBA" id="ARBA00023157"/>
    </source>
</evidence>
<dbReference type="GO" id="GO:0006784">
    <property type="term" value="P:heme A biosynthetic process"/>
    <property type="evidence" value="ECO:0007669"/>
    <property type="project" value="InterPro"/>
</dbReference>
<protein>
    <submittedName>
        <fullName evidence="14">Cytochrome B</fullName>
    </submittedName>
</protein>
<dbReference type="AlphaFoldDB" id="A0A2W5SNI8"/>
<evidence type="ECO:0000256" key="4">
    <source>
        <dbReference type="ARBA" id="ARBA00022723"/>
    </source>
</evidence>
<feature type="transmembrane region" description="Helical" evidence="13">
    <location>
        <begin position="255"/>
        <end position="281"/>
    </location>
</feature>
<evidence type="ECO:0000256" key="11">
    <source>
        <dbReference type="ARBA" id="ARBA00023444"/>
    </source>
</evidence>
<keyword evidence="5 13" id="KW-1133">Transmembrane helix</keyword>
<evidence type="ECO:0000256" key="9">
    <source>
        <dbReference type="ARBA" id="ARBA00023136"/>
    </source>
</evidence>
<evidence type="ECO:0000256" key="3">
    <source>
        <dbReference type="ARBA" id="ARBA00022692"/>
    </source>
</evidence>
<dbReference type="InterPro" id="IPR003780">
    <property type="entry name" value="COX15/CtaA_fam"/>
</dbReference>
<evidence type="ECO:0000313" key="14">
    <source>
        <dbReference type="EMBL" id="PZR03367.1"/>
    </source>
</evidence>
<gene>
    <name evidence="14" type="ORF">DI525_10290</name>
</gene>
<comment type="subcellular location">
    <subcellularLocation>
        <location evidence="1">Membrane</location>
        <topology evidence="1">Multi-pass membrane protein</topology>
    </subcellularLocation>
</comment>
<evidence type="ECO:0000256" key="12">
    <source>
        <dbReference type="SAM" id="MobiDB-lite"/>
    </source>
</evidence>
<reference evidence="14 15" key="1">
    <citation type="submission" date="2017-08" db="EMBL/GenBank/DDBJ databases">
        <title>Infants hospitalized years apart are colonized by the same room-sourced microbial strains.</title>
        <authorList>
            <person name="Brooks B."/>
            <person name="Olm M.R."/>
            <person name="Firek B.A."/>
            <person name="Baker R."/>
            <person name="Thomas B.C."/>
            <person name="Morowitz M.J."/>
            <person name="Banfield J.F."/>
        </authorList>
    </citation>
    <scope>NUCLEOTIDE SEQUENCE [LARGE SCALE GENOMIC DNA]</scope>
    <source>
        <strain evidence="14">S2_003_000_R1_3</strain>
    </source>
</reference>
<comment type="caution">
    <text evidence="14">The sequence shown here is derived from an EMBL/GenBank/DDBJ whole genome shotgun (WGS) entry which is preliminary data.</text>
</comment>
<evidence type="ECO:0000256" key="8">
    <source>
        <dbReference type="ARBA" id="ARBA00023133"/>
    </source>
</evidence>
<name>A0A2W5SNI8_9CORY</name>
<comment type="pathway">
    <text evidence="11">Porphyrin-containing compound metabolism.</text>
</comment>
<feature type="transmembrane region" description="Helical" evidence="13">
    <location>
        <begin position="142"/>
        <end position="162"/>
    </location>
</feature>
<feature type="transmembrane region" description="Helical" evidence="13">
    <location>
        <begin position="212"/>
        <end position="235"/>
    </location>
</feature>
<keyword evidence="2" id="KW-1003">Cell membrane</keyword>
<keyword evidence="10" id="KW-1015">Disulfide bond</keyword>
<keyword evidence="7" id="KW-0408">Iron</keyword>
<feature type="transmembrane region" description="Helical" evidence="13">
    <location>
        <begin position="58"/>
        <end position="81"/>
    </location>
</feature>
<evidence type="ECO:0000256" key="1">
    <source>
        <dbReference type="ARBA" id="ARBA00004141"/>
    </source>
</evidence>
<keyword evidence="4" id="KW-0479">Metal-binding</keyword>
<evidence type="ECO:0000313" key="15">
    <source>
        <dbReference type="Proteomes" id="UP000249432"/>
    </source>
</evidence>
<evidence type="ECO:0000256" key="13">
    <source>
        <dbReference type="SAM" id="Phobius"/>
    </source>
</evidence>
<dbReference type="GO" id="GO:0016491">
    <property type="term" value="F:oxidoreductase activity"/>
    <property type="evidence" value="ECO:0007669"/>
    <property type="project" value="UniProtKB-KW"/>
</dbReference>
<dbReference type="PANTHER" id="PTHR35457:SF1">
    <property type="entry name" value="HEME A SYNTHASE"/>
    <property type="match status" value="1"/>
</dbReference>